<keyword evidence="8" id="KW-0547">Nucleotide-binding</keyword>
<keyword evidence="2 8" id="KW-0833">Ubl conjugation pathway</keyword>
<dbReference type="Proteomes" id="UP001140453">
    <property type="component" value="Unassembled WGS sequence"/>
</dbReference>
<dbReference type="Gene3D" id="3.10.110.10">
    <property type="entry name" value="Ubiquitin Conjugating Enzyme"/>
    <property type="match status" value="1"/>
</dbReference>
<feature type="domain" description="UBC core" evidence="10">
    <location>
        <begin position="3"/>
        <end position="161"/>
    </location>
</feature>
<evidence type="ECO:0000256" key="6">
    <source>
        <dbReference type="ARBA" id="ARBA00042190"/>
    </source>
</evidence>
<dbReference type="AlphaFoldDB" id="A0A9W9CVW4"/>
<name>A0A9W9CVW4_9PEZI</name>
<evidence type="ECO:0000256" key="2">
    <source>
        <dbReference type="ARBA" id="ARBA00022786"/>
    </source>
</evidence>
<dbReference type="SMART" id="SM00212">
    <property type="entry name" value="UBCc"/>
    <property type="match status" value="1"/>
</dbReference>
<dbReference type="InterPro" id="IPR050113">
    <property type="entry name" value="Ub_conjugating_enzyme"/>
</dbReference>
<dbReference type="PANTHER" id="PTHR24067">
    <property type="entry name" value="UBIQUITIN-CONJUGATING ENZYME E2"/>
    <property type="match status" value="1"/>
</dbReference>
<dbReference type="InterPro" id="IPR016135">
    <property type="entry name" value="UBQ-conjugating_enzyme/RWD"/>
</dbReference>
<sequence length="237" mass="26755">MLAAKQRIARDLKDLQKEKWVNIEPDDRNMFRWQVALMIINPDSAFNGGYFKCEITFPQDYPYSPPNFRFLKPLFHPNIYPDGRLCISILHGAGEDMMSGEEAGERWSPLQTAESVFRSVLLLLDDPEINSPANVDASVTYRDNRDEYNKKAAAAVAASKKDIPKGFVVPTTFVDEVPEKNDWDDDFYAPSEDEDFDFDEGSDSDEAMGDADNDEDPSDDEPETSSNEVSSTEATRT</sequence>
<dbReference type="PROSITE" id="PS50127">
    <property type="entry name" value="UBC_2"/>
    <property type="match status" value="1"/>
</dbReference>
<evidence type="ECO:0000256" key="7">
    <source>
        <dbReference type="PROSITE-ProRule" id="PRU10133"/>
    </source>
</evidence>
<accession>A0A9W9CVW4</accession>
<dbReference type="GO" id="GO:0005524">
    <property type="term" value="F:ATP binding"/>
    <property type="evidence" value="ECO:0007669"/>
    <property type="project" value="UniProtKB-UniRule"/>
</dbReference>
<gene>
    <name evidence="11" type="ORF">N0V93_006736</name>
</gene>
<keyword evidence="8" id="KW-0067">ATP-binding</keyword>
<evidence type="ECO:0000313" key="11">
    <source>
        <dbReference type="EMBL" id="KAJ4389271.1"/>
    </source>
</evidence>
<dbReference type="EMBL" id="JAPEVB010000004">
    <property type="protein sequence ID" value="KAJ4389271.1"/>
    <property type="molecule type" value="Genomic_DNA"/>
</dbReference>
<reference evidence="11" key="1">
    <citation type="submission" date="2022-10" db="EMBL/GenBank/DDBJ databases">
        <title>Tapping the CABI collections for fungal endophytes: first genome assemblies for Collariella, Neodidymelliopsis, Ascochyta clinopodiicola, Didymella pomorum, Didymosphaeria variabile, Neocosmospora piperis and Neocucurbitaria cava.</title>
        <authorList>
            <person name="Hill R."/>
        </authorList>
    </citation>
    <scope>NUCLEOTIDE SEQUENCE</scope>
    <source>
        <strain evidence="11">IMI 355082</strain>
    </source>
</reference>
<evidence type="ECO:0000256" key="8">
    <source>
        <dbReference type="RuleBase" id="RU362109"/>
    </source>
</evidence>
<dbReference type="InterPro" id="IPR000608">
    <property type="entry name" value="UBC"/>
</dbReference>
<dbReference type="GO" id="GO:0016740">
    <property type="term" value="F:transferase activity"/>
    <property type="evidence" value="ECO:0007669"/>
    <property type="project" value="UniProtKB-KW"/>
</dbReference>
<dbReference type="SUPFAM" id="SSF54495">
    <property type="entry name" value="UBC-like"/>
    <property type="match status" value="1"/>
</dbReference>
<dbReference type="OrthoDB" id="19692at2759"/>
<feature type="active site" description="Glycyl thioester intermediate" evidence="7">
    <location>
        <position position="86"/>
    </location>
</feature>
<evidence type="ECO:0000256" key="5">
    <source>
        <dbReference type="ARBA" id="ARBA00042179"/>
    </source>
</evidence>
<evidence type="ECO:0000313" key="12">
    <source>
        <dbReference type="Proteomes" id="UP001140453"/>
    </source>
</evidence>
<dbReference type="PROSITE" id="PS00183">
    <property type="entry name" value="UBC_1"/>
    <property type="match status" value="1"/>
</dbReference>
<comment type="caution">
    <text evidence="11">The sequence shown here is derived from an EMBL/GenBank/DDBJ whole genome shotgun (WGS) entry which is preliminary data.</text>
</comment>
<dbReference type="FunFam" id="3.10.110.10:FF:000051">
    <property type="entry name" value="ubiquitin-conjugating enzyme E2 R2-like"/>
    <property type="match status" value="1"/>
</dbReference>
<comment type="similarity">
    <text evidence="8">Belongs to the ubiquitin-conjugating enzyme family.</text>
</comment>
<evidence type="ECO:0000256" key="3">
    <source>
        <dbReference type="ARBA" id="ARBA00039884"/>
    </source>
</evidence>
<organism evidence="11 12">
    <name type="scientific">Gnomoniopsis smithogilvyi</name>
    <dbReference type="NCBI Taxonomy" id="1191159"/>
    <lineage>
        <taxon>Eukaryota</taxon>
        <taxon>Fungi</taxon>
        <taxon>Dikarya</taxon>
        <taxon>Ascomycota</taxon>
        <taxon>Pezizomycotina</taxon>
        <taxon>Sordariomycetes</taxon>
        <taxon>Sordariomycetidae</taxon>
        <taxon>Diaporthales</taxon>
        <taxon>Gnomoniaceae</taxon>
        <taxon>Gnomoniopsis</taxon>
    </lineage>
</organism>
<evidence type="ECO:0000256" key="4">
    <source>
        <dbReference type="ARBA" id="ARBA00041569"/>
    </source>
</evidence>
<keyword evidence="1" id="KW-0808">Transferase</keyword>
<proteinExistence type="inferred from homology"/>
<feature type="compositionally biased region" description="Acidic residues" evidence="9">
    <location>
        <begin position="182"/>
        <end position="223"/>
    </location>
</feature>
<evidence type="ECO:0000256" key="1">
    <source>
        <dbReference type="ARBA" id="ARBA00022679"/>
    </source>
</evidence>
<keyword evidence="12" id="KW-1185">Reference proteome</keyword>
<feature type="region of interest" description="Disordered" evidence="9">
    <location>
        <begin position="178"/>
        <end position="237"/>
    </location>
</feature>
<dbReference type="Pfam" id="PF00179">
    <property type="entry name" value="UQ_con"/>
    <property type="match status" value="1"/>
</dbReference>
<protein>
    <recommendedName>
        <fullName evidence="3">Ubiquitin-conjugating enzyme E2 2</fullName>
    </recommendedName>
    <alternativeName>
        <fullName evidence="5">E2 ubiquitin-conjugating enzyme 2</fullName>
    </alternativeName>
    <alternativeName>
        <fullName evidence="6">Ubiquitin carrier protein UBC2</fullName>
    </alternativeName>
    <alternativeName>
        <fullName evidence="4">Ubiquitin-protein ligase UBC2</fullName>
    </alternativeName>
</protein>
<evidence type="ECO:0000259" key="10">
    <source>
        <dbReference type="PROSITE" id="PS50127"/>
    </source>
</evidence>
<evidence type="ECO:0000256" key="9">
    <source>
        <dbReference type="SAM" id="MobiDB-lite"/>
    </source>
</evidence>
<dbReference type="InterPro" id="IPR023313">
    <property type="entry name" value="UBQ-conjugating_AS"/>
</dbReference>